<evidence type="ECO:0000313" key="1">
    <source>
        <dbReference type="EMBL" id="SDT32000.1"/>
    </source>
</evidence>
<name>A0A1H1ZEA8_9BRAD</name>
<keyword evidence="2" id="KW-1185">Reference proteome</keyword>
<sequence length="62" mass="6866">MIWTLWTRKEIVLIAAILAFAGTAAFLSVKLTRPKPFESSVLTQWQCTKTAGIITVCIKKNG</sequence>
<organism evidence="1 2">
    <name type="scientific">Bradyrhizobium canariense</name>
    <dbReference type="NCBI Taxonomy" id="255045"/>
    <lineage>
        <taxon>Bacteria</taxon>
        <taxon>Pseudomonadati</taxon>
        <taxon>Pseudomonadota</taxon>
        <taxon>Alphaproteobacteria</taxon>
        <taxon>Hyphomicrobiales</taxon>
        <taxon>Nitrobacteraceae</taxon>
        <taxon>Bradyrhizobium</taxon>
    </lineage>
</organism>
<dbReference type="EMBL" id="LT629750">
    <property type="protein sequence ID" value="SDT32000.1"/>
    <property type="molecule type" value="Genomic_DNA"/>
</dbReference>
<proteinExistence type="predicted"/>
<protein>
    <submittedName>
        <fullName evidence="1">Uncharacterized protein</fullName>
    </submittedName>
</protein>
<evidence type="ECO:0000313" key="2">
    <source>
        <dbReference type="Proteomes" id="UP000243904"/>
    </source>
</evidence>
<reference evidence="2" key="1">
    <citation type="submission" date="2016-10" db="EMBL/GenBank/DDBJ databases">
        <authorList>
            <person name="Varghese N."/>
            <person name="Submissions S."/>
        </authorList>
    </citation>
    <scope>NUCLEOTIDE SEQUENCE [LARGE SCALE GENOMIC DNA]</scope>
    <source>
        <strain evidence="2">GAS369</strain>
    </source>
</reference>
<gene>
    <name evidence="1" type="ORF">SAMN05444158_5390</name>
</gene>
<dbReference type="AlphaFoldDB" id="A0A1H1ZEA8"/>
<dbReference type="RefSeq" id="WP_100385154.1">
    <property type="nucleotide sequence ID" value="NZ_LT629750.1"/>
</dbReference>
<accession>A0A1H1ZEA8</accession>
<dbReference type="Proteomes" id="UP000243904">
    <property type="component" value="Chromosome I"/>
</dbReference>